<dbReference type="SUPFAM" id="SSF51306">
    <property type="entry name" value="LexA/Signal peptidase"/>
    <property type="match status" value="1"/>
</dbReference>
<keyword evidence="4" id="KW-0378">Hydrolase</keyword>
<dbReference type="EMBL" id="QFNK01000184">
    <property type="protein sequence ID" value="PZO84220.1"/>
    <property type="molecule type" value="Genomic_DNA"/>
</dbReference>
<protein>
    <recommendedName>
        <fullName evidence="2 4">Signal peptidase I</fullName>
        <ecNumber evidence="4">3.4.21.89</ecNumber>
    </recommendedName>
</protein>
<evidence type="ECO:0000256" key="2">
    <source>
        <dbReference type="ARBA" id="ARBA00019232"/>
    </source>
</evidence>
<keyword evidence="5" id="KW-0732">Signal</keyword>
<gene>
    <name evidence="7" type="primary">lepB</name>
    <name evidence="7" type="ORF">DI626_08485</name>
</gene>
<evidence type="ECO:0000256" key="5">
    <source>
        <dbReference type="SAM" id="SignalP"/>
    </source>
</evidence>
<comment type="similarity">
    <text evidence="1 4">Belongs to the peptidase S26 family.</text>
</comment>
<feature type="signal peptide" evidence="5">
    <location>
        <begin position="1"/>
        <end position="27"/>
    </location>
</feature>
<dbReference type="NCBIfam" id="TIGR02227">
    <property type="entry name" value="sigpep_I_bact"/>
    <property type="match status" value="1"/>
</dbReference>
<feature type="chain" id="PRO_5015889476" description="Signal peptidase I" evidence="5">
    <location>
        <begin position="28"/>
        <end position="198"/>
    </location>
</feature>
<sequence>MSINILMPTKFPFFLFVLFFLSVPAMAQDKAAPVCGLSLYTIEGNSMVPLVRPGDKVETMPPSCLGRAIEDGDIIVFTNAAVKTAIIKRVIARGGDRFAVREGAVLVNDKKVTTADGRAFHLSEGRLGMIRLYESGYNGVVPKSAYLVIGEQEGGTTDSTRFGMIDISDIKGVMVNNLSAEKRAEGEKPAPQAVTVTK</sequence>
<comment type="caution">
    <text evidence="7">The sequence shown here is derived from an EMBL/GenBank/DDBJ whole genome shotgun (WGS) entry which is preliminary data.</text>
</comment>
<dbReference type="InterPro" id="IPR000223">
    <property type="entry name" value="Pept_S26A_signal_pept_1"/>
</dbReference>
<keyword evidence="4" id="KW-0645">Protease</keyword>
<dbReference type="PRINTS" id="PR00727">
    <property type="entry name" value="LEADERPTASE"/>
</dbReference>
<comment type="catalytic activity">
    <reaction evidence="4">
        <text>Cleavage of hydrophobic, N-terminal signal or leader sequences from secreted and periplasmic proteins.</text>
        <dbReference type="EC" id="3.4.21.89"/>
    </reaction>
</comment>
<dbReference type="InterPro" id="IPR019533">
    <property type="entry name" value="Peptidase_S26"/>
</dbReference>
<dbReference type="EC" id="3.4.21.89" evidence="4"/>
<dbReference type="CDD" id="cd06530">
    <property type="entry name" value="S26_SPase_I"/>
    <property type="match status" value="1"/>
</dbReference>
<dbReference type="Gene3D" id="2.10.109.10">
    <property type="entry name" value="Umud Fragment, subunit A"/>
    <property type="match status" value="1"/>
</dbReference>
<evidence type="ECO:0000313" key="8">
    <source>
        <dbReference type="Proteomes" id="UP000249557"/>
    </source>
</evidence>
<comment type="subcellular location">
    <subcellularLocation>
        <location evidence="4">Membrane</location>
        <topology evidence="4">Single-pass type II membrane protein</topology>
    </subcellularLocation>
</comment>
<dbReference type="GO" id="GO:0016020">
    <property type="term" value="C:membrane"/>
    <property type="evidence" value="ECO:0007669"/>
    <property type="project" value="UniProtKB-SubCell"/>
</dbReference>
<organism evidence="7 8">
    <name type="scientific">Micavibrio aeruginosavorus</name>
    <dbReference type="NCBI Taxonomy" id="349221"/>
    <lineage>
        <taxon>Bacteria</taxon>
        <taxon>Pseudomonadati</taxon>
        <taxon>Bdellovibrionota</taxon>
        <taxon>Bdellovibrionia</taxon>
        <taxon>Bdellovibrionales</taxon>
        <taxon>Pseudobdellovibrionaceae</taxon>
        <taxon>Micavibrio</taxon>
    </lineage>
</organism>
<feature type="active site" evidence="3">
    <location>
        <position position="88"/>
    </location>
</feature>
<evidence type="ECO:0000256" key="4">
    <source>
        <dbReference type="RuleBase" id="RU362042"/>
    </source>
</evidence>
<dbReference type="Pfam" id="PF10502">
    <property type="entry name" value="Peptidase_S26"/>
    <property type="match status" value="1"/>
</dbReference>
<name>A0A2W4ZPK1_9BACT</name>
<dbReference type="Proteomes" id="UP000249557">
    <property type="component" value="Unassembled WGS sequence"/>
</dbReference>
<feature type="active site" evidence="3">
    <location>
        <position position="46"/>
    </location>
</feature>
<feature type="domain" description="Peptidase S26" evidence="6">
    <location>
        <begin position="37"/>
        <end position="174"/>
    </location>
</feature>
<dbReference type="GO" id="GO:0004252">
    <property type="term" value="F:serine-type endopeptidase activity"/>
    <property type="evidence" value="ECO:0007669"/>
    <property type="project" value="InterPro"/>
</dbReference>
<evidence type="ECO:0000256" key="3">
    <source>
        <dbReference type="PIRSR" id="PIRSR600223-1"/>
    </source>
</evidence>
<dbReference type="GO" id="GO:0006465">
    <property type="term" value="P:signal peptide processing"/>
    <property type="evidence" value="ECO:0007669"/>
    <property type="project" value="InterPro"/>
</dbReference>
<dbReference type="AlphaFoldDB" id="A0A2W4ZPK1"/>
<dbReference type="InterPro" id="IPR036286">
    <property type="entry name" value="LexA/Signal_pep-like_sf"/>
</dbReference>
<accession>A0A2W4ZPK1</accession>
<dbReference type="PANTHER" id="PTHR43390">
    <property type="entry name" value="SIGNAL PEPTIDASE I"/>
    <property type="match status" value="1"/>
</dbReference>
<evidence type="ECO:0000256" key="1">
    <source>
        <dbReference type="ARBA" id="ARBA00009370"/>
    </source>
</evidence>
<evidence type="ECO:0000313" key="7">
    <source>
        <dbReference type="EMBL" id="PZO84220.1"/>
    </source>
</evidence>
<dbReference type="PANTHER" id="PTHR43390:SF1">
    <property type="entry name" value="CHLOROPLAST PROCESSING PEPTIDASE"/>
    <property type="match status" value="1"/>
</dbReference>
<dbReference type="GO" id="GO:0009003">
    <property type="term" value="F:signal peptidase activity"/>
    <property type="evidence" value="ECO:0007669"/>
    <property type="project" value="UniProtKB-EC"/>
</dbReference>
<reference evidence="7 8" key="1">
    <citation type="submission" date="2017-08" db="EMBL/GenBank/DDBJ databases">
        <title>Infants hospitalized years apart are colonized by the same room-sourced microbial strains.</title>
        <authorList>
            <person name="Brooks B."/>
            <person name="Olm M.R."/>
            <person name="Firek B.A."/>
            <person name="Baker R."/>
            <person name="Thomas B.C."/>
            <person name="Morowitz M.J."/>
            <person name="Banfield J.F."/>
        </authorList>
    </citation>
    <scope>NUCLEOTIDE SEQUENCE [LARGE SCALE GENOMIC DNA]</scope>
    <source>
        <strain evidence="7">S2_018_000_R2_104</strain>
    </source>
</reference>
<proteinExistence type="inferred from homology"/>
<evidence type="ECO:0000259" key="6">
    <source>
        <dbReference type="Pfam" id="PF10502"/>
    </source>
</evidence>